<dbReference type="InterPro" id="IPR034035">
    <property type="entry name" value="Astacin-like_dom"/>
</dbReference>
<feature type="active site" evidence="1">
    <location>
        <position position="177"/>
    </location>
</feature>
<dbReference type="Gene3D" id="3.40.390.10">
    <property type="entry name" value="Collagenase (Catalytic Domain)"/>
    <property type="match status" value="1"/>
</dbReference>
<dbReference type="AlphaFoldDB" id="F7ZA72"/>
<dbReference type="GO" id="GO:0004222">
    <property type="term" value="F:metalloendopeptidase activity"/>
    <property type="evidence" value="ECO:0007669"/>
    <property type="project" value="UniProtKB-UniRule"/>
</dbReference>
<dbReference type="InterPro" id="IPR001506">
    <property type="entry name" value="Peptidase_M12A"/>
</dbReference>
<dbReference type="InterPro" id="IPR024079">
    <property type="entry name" value="MetalloPept_cat_dom_sf"/>
</dbReference>
<dbReference type="PRINTS" id="PR00480">
    <property type="entry name" value="ASTACIN"/>
</dbReference>
<dbReference type="PROSITE" id="PS51864">
    <property type="entry name" value="ASTACIN"/>
    <property type="match status" value="1"/>
</dbReference>
<keyword evidence="1" id="KW-0482">Metalloprotease</keyword>
<evidence type="ECO:0000313" key="3">
    <source>
        <dbReference type="EMBL" id="AEI95419.1"/>
    </source>
</evidence>
<dbReference type="PANTHER" id="PTHR10127">
    <property type="entry name" value="DISCOIDIN, CUB, EGF, LAMININ , AND ZINC METALLOPROTEASE DOMAIN CONTAINING"/>
    <property type="match status" value="1"/>
</dbReference>
<dbReference type="HOGENOM" id="CLU_017286_2_0_5"/>
<dbReference type="SUPFAM" id="SSF55486">
    <property type="entry name" value="Metalloproteases ('zincins'), catalytic domain"/>
    <property type="match status" value="1"/>
</dbReference>
<dbReference type="OrthoDB" id="8455098at2"/>
<name>F7ZA72_ROSLO</name>
<comment type="caution">
    <text evidence="1">Lacks conserved residue(s) required for the propagation of feature annotation.</text>
</comment>
<accession>F7ZA72</accession>
<dbReference type="STRING" id="391595.RLO149_c034780"/>
<keyword evidence="1" id="KW-0378">Hydrolase</keyword>
<feature type="binding site" evidence="1">
    <location>
        <position position="176"/>
    </location>
    <ligand>
        <name>Zn(2+)</name>
        <dbReference type="ChEBI" id="CHEBI:29105"/>
        <note>catalytic</note>
    </ligand>
</feature>
<evidence type="ECO:0000313" key="4">
    <source>
        <dbReference type="Proteomes" id="UP000001353"/>
    </source>
</evidence>
<comment type="cofactor">
    <cofactor evidence="1">
        <name>Zn(2+)</name>
        <dbReference type="ChEBI" id="CHEBI:29105"/>
    </cofactor>
    <text evidence="1">Binds 1 zinc ion per subunit.</text>
</comment>
<feature type="binding site" evidence="1">
    <location>
        <position position="180"/>
    </location>
    <ligand>
        <name>Zn(2+)</name>
        <dbReference type="ChEBI" id="CHEBI:29105"/>
        <note>catalytic</note>
    </ligand>
</feature>
<dbReference type="EMBL" id="CP002623">
    <property type="protein sequence ID" value="AEI95419.1"/>
    <property type="molecule type" value="Genomic_DNA"/>
</dbReference>
<dbReference type="PANTHER" id="PTHR10127:SF850">
    <property type="entry name" value="METALLOENDOPEPTIDASE"/>
    <property type="match status" value="1"/>
</dbReference>
<dbReference type="CDD" id="cd04280">
    <property type="entry name" value="ZnMc_astacin_like"/>
    <property type="match status" value="1"/>
</dbReference>
<gene>
    <name evidence="3" type="ordered locus">RLO149_c034780</name>
</gene>
<keyword evidence="1" id="KW-0862">Zinc</keyword>
<reference evidence="3 4" key="1">
    <citation type="journal article" date="2011" name="BMC Genomics">
        <title>Comparative genome analysis and genome-guided physiological analysis of Roseobacter litoralis.</title>
        <authorList>
            <person name="Kalhoefer D."/>
            <person name="Thole S."/>
            <person name="Voget S."/>
            <person name="Lehmann R."/>
            <person name="Liesegang H."/>
            <person name="Wollher A."/>
            <person name="Daniel R."/>
            <person name="Simon M."/>
            <person name="Brinkhoff T."/>
        </authorList>
    </citation>
    <scope>NUCLEOTIDE SEQUENCE [LARGE SCALE GENOMIC DNA]</scope>
    <source>
        <strain evidence="4">ATCC 49566 / DSM 6996 / JCM 21268 / NBRC 15278 / OCh 149</strain>
    </source>
</reference>
<dbReference type="RefSeq" id="WP_013963311.1">
    <property type="nucleotide sequence ID" value="NC_015730.1"/>
</dbReference>
<evidence type="ECO:0000259" key="2">
    <source>
        <dbReference type="PROSITE" id="PS51864"/>
    </source>
</evidence>
<keyword evidence="1" id="KW-0479">Metal-binding</keyword>
<protein>
    <submittedName>
        <fullName evidence="3">Zinc-dependent metallopeptidase</fullName>
    </submittedName>
</protein>
<dbReference type="KEGG" id="rli:RLO149_c034780"/>
<keyword evidence="1" id="KW-0645">Protease</keyword>
<dbReference type="InterPro" id="IPR006026">
    <property type="entry name" value="Peptidase_Metallo"/>
</dbReference>
<dbReference type="eggNOG" id="COG3170">
    <property type="taxonomic scope" value="Bacteria"/>
</dbReference>
<dbReference type="GO" id="GO:0006508">
    <property type="term" value="P:proteolysis"/>
    <property type="evidence" value="ECO:0007669"/>
    <property type="project" value="UniProtKB-KW"/>
</dbReference>
<evidence type="ECO:0000256" key="1">
    <source>
        <dbReference type="PROSITE-ProRule" id="PRU01211"/>
    </source>
</evidence>
<keyword evidence="4" id="KW-1185">Reference proteome</keyword>
<sequence>MSQHDEEDCCCGGLLTSNDVRTGIISGDTFKNKTVQYAAVDGLAVFEGCIVLGTVEEVEERTAAAKAALDAGDDPDEIAHGVVITGANRRWPGALMPYEIDPALPATNVQRVNDAIAHWKQNTGMRFVLRTNSNKAQYPNYVRFRPATGCWSQVGMRGGKQEIGLAGGCGFGATVHEIGHAFGLWHEQSREDRDTKVKINWQNITSGKEHNFNQHIADGDDVGPYDYGSIMHYGRYAFSKNGQPTIESIPPGKTLGQRTGLSAGDIAAIQSIYQLWETVDVARVYATSGTKNCWVMPQGQGWIRIDPDTTDGCSNVFDICCSAMAFGKKLSLFKDGDKVYRAQLL</sequence>
<dbReference type="Proteomes" id="UP000001353">
    <property type="component" value="Chromosome"/>
</dbReference>
<proteinExistence type="predicted"/>
<feature type="binding site" evidence="1">
    <location>
        <position position="186"/>
    </location>
    <ligand>
        <name>Zn(2+)</name>
        <dbReference type="ChEBI" id="CHEBI:29105"/>
        <note>catalytic</note>
    </ligand>
</feature>
<dbReference type="SMART" id="SM00235">
    <property type="entry name" value="ZnMc"/>
    <property type="match status" value="1"/>
</dbReference>
<organism evidence="3 4">
    <name type="scientific">Roseobacter litoralis (strain ATCC 49566 / DSM 6996 / JCM 21268 / NBRC 15278 / OCh 149)</name>
    <dbReference type="NCBI Taxonomy" id="391595"/>
    <lineage>
        <taxon>Bacteria</taxon>
        <taxon>Pseudomonadati</taxon>
        <taxon>Pseudomonadota</taxon>
        <taxon>Alphaproteobacteria</taxon>
        <taxon>Rhodobacterales</taxon>
        <taxon>Roseobacteraceae</taxon>
        <taxon>Roseobacter</taxon>
    </lineage>
</organism>
<feature type="domain" description="Peptidase M12A" evidence="2">
    <location>
        <begin position="82"/>
        <end position="276"/>
    </location>
</feature>
<dbReference type="GO" id="GO:0008270">
    <property type="term" value="F:zinc ion binding"/>
    <property type="evidence" value="ECO:0007669"/>
    <property type="project" value="UniProtKB-UniRule"/>
</dbReference>
<dbReference type="Pfam" id="PF01400">
    <property type="entry name" value="Astacin"/>
    <property type="match status" value="1"/>
</dbReference>
<dbReference type="NCBIfam" id="NF045530">
    <property type="entry name" value="LegP"/>
    <property type="match status" value="1"/>
</dbReference>